<dbReference type="Gene3D" id="3.40.50.150">
    <property type="entry name" value="Vaccinia Virus protein VP39"/>
    <property type="match status" value="1"/>
</dbReference>
<gene>
    <name evidence="5" type="ORF">M2350_002793</name>
</gene>
<organism evidence="5 6">
    <name type="scientific">Candidatus Fervidibacter sacchari</name>
    <dbReference type="NCBI Taxonomy" id="1448929"/>
    <lineage>
        <taxon>Bacteria</taxon>
        <taxon>Candidatus Fervidibacterota</taxon>
        <taxon>Candidatus Fervidibacter</taxon>
    </lineage>
</organism>
<dbReference type="SUPFAM" id="SSF53335">
    <property type="entry name" value="S-adenosyl-L-methionine-dependent methyltransferases"/>
    <property type="match status" value="1"/>
</dbReference>
<evidence type="ECO:0000256" key="1">
    <source>
        <dbReference type="ARBA" id="ARBA00022603"/>
    </source>
</evidence>
<evidence type="ECO:0000259" key="4">
    <source>
        <dbReference type="Pfam" id="PF05175"/>
    </source>
</evidence>
<dbReference type="Proteomes" id="UP001204798">
    <property type="component" value="Unassembled WGS sequence"/>
</dbReference>
<protein>
    <submittedName>
        <fullName evidence="5">16S rRNA (Guanine1207-N2)-methyltransferase</fullName>
        <ecNumber evidence="5">2.1.1.172</ecNumber>
    </submittedName>
</protein>
<dbReference type="CDD" id="cd02440">
    <property type="entry name" value="AdoMet_MTases"/>
    <property type="match status" value="1"/>
</dbReference>
<dbReference type="PANTHER" id="PTHR47816">
    <property type="entry name" value="RIBOSOMAL RNA SMALL SUBUNIT METHYLTRANSFERASE C"/>
    <property type="match status" value="1"/>
</dbReference>
<dbReference type="InterPro" id="IPR007848">
    <property type="entry name" value="Small_mtfrase_dom"/>
</dbReference>
<dbReference type="EC" id="2.1.1.172" evidence="5"/>
<sequence length="228" mass="25660">MPSENWRDEWEHYFAEKPKTKSKIKRIKAVLRGREFTFETDRSVFAKDYVDTGTKRLIEKVQLPEEGEVLDWGCGYGAIGIAIAATHPKLRVWMVDINERAVALAKRNAKLNKVKNVVILKSDGFSALPTELRFDAIVTNPPIHAGKKVLIQLIRDAFKWLKVGGSFWFVTRTQHGAKTLQRITEEVFGDAECVDIHGGYRVIAAVKESEQSPTTPETQSSCSVTTVT</sequence>
<keyword evidence="6" id="KW-1185">Reference proteome</keyword>
<dbReference type="PANTHER" id="PTHR47816:SF4">
    <property type="entry name" value="RIBOSOMAL RNA SMALL SUBUNIT METHYLTRANSFERASE C"/>
    <property type="match status" value="1"/>
</dbReference>
<name>A0ABT2ERT0_9BACT</name>
<feature type="compositionally biased region" description="Polar residues" evidence="3">
    <location>
        <begin position="211"/>
        <end position="228"/>
    </location>
</feature>
<proteinExistence type="predicted"/>
<feature type="region of interest" description="Disordered" evidence="3">
    <location>
        <begin position="208"/>
        <end position="228"/>
    </location>
</feature>
<dbReference type="Pfam" id="PF05175">
    <property type="entry name" value="MTS"/>
    <property type="match status" value="1"/>
</dbReference>
<evidence type="ECO:0000256" key="3">
    <source>
        <dbReference type="SAM" id="MobiDB-lite"/>
    </source>
</evidence>
<evidence type="ECO:0000313" key="5">
    <source>
        <dbReference type="EMBL" id="MCS3920364.1"/>
    </source>
</evidence>
<accession>A0ABT2ERT0</accession>
<keyword evidence="1 5" id="KW-0489">Methyltransferase</keyword>
<evidence type="ECO:0000313" key="6">
    <source>
        <dbReference type="Proteomes" id="UP001204798"/>
    </source>
</evidence>
<comment type="caution">
    <text evidence="5">The sequence shown here is derived from an EMBL/GenBank/DDBJ whole genome shotgun (WGS) entry which is preliminary data.</text>
</comment>
<feature type="domain" description="Methyltransferase small" evidence="4">
    <location>
        <begin position="36"/>
        <end position="203"/>
    </location>
</feature>
<dbReference type="GO" id="GO:0052914">
    <property type="term" value="F:16S rRNA (guanine(1207)-N(2))-methyltransferase activity"/>
    <property type="evidence" value="ECO:0007669"/>
    <property type="project" value="UniProtKB-EC"/>
</dbReference>
<dbReference type="InterPro" id="IPR029063">
    <property type="entry name" value="SAM-dependent_MTases_sf"/>
</dbReference>
<dbReference type="RefSeq" id="WP_259099275.1">
    <property type="nucleotide sequence ID" value="NZ_CP130454.1"/>
</dbReference>
<dbReference type="InterPro" id="IPR046977">
    <property type="entry name" value="RsmC/RlmG"/>
</dbReference>
<evidence type="ECO:0000256" key="2">
    <source>
        <dbReference type="ARBA" id="ARBA00022679"/>
    </source>
</evidence>
<reference evidence="5 6" key="1">
    <citation type="submission" date="2022-08" db="EMBL/GenBank/DDBJ databases">
        <title>Bacterial and archaeal communities from various locations to study Microbial Dark Matter (Phase II).</title>
        <authorList>
            <person name="Stepanauskas R."/>
        </authorList>
    </citation>
    <scope>NUCLEOTIDE SEQUENCE [LARGE SCALE GENOMIC DNA]</scope>
    <source>
        <strain evidence="5 6">PD1</strain>
    </source>
</reference>
<keyword evidence="2 5" id="KW-0808">Transferase</keyword>
<dbReference type="EMBL" id="JANUCP010000005">
    <property type="protein sequence ID" value="MCS3920364.1"/>
    <property type="molecule type" value="Genomic_DNA"/>
</dbReference>